<dbReference type="Pfam" id="PF02272">
    <property type="entry name" value="DHHA1"/>
    <property type="match status" value="1"/>
</dbReference>
<evidence type="ECO:0000259" key="8">
    <source>
        <dbReference type="Pfam" id="PF17768"/>
    </source>
</evidence>
<dbReference type="InterPro" id="IPR038763">
    <property type="entry name" value="DHH_sf"/>
</dbReference>
<protein>
    <recommendedName>
        <fullName evidence="2">Single-stranded-DNA-specific exonuclease RecJ</fullName>
    </recommendedName>
</protein>
<dbReference type="Pfam" id="PF17768">
    <property type="entry name" value="RecJ_OB"/>
    <property type="match status" value="1"/>
</dbReference>
<name>A0A0P6X376_9CHLR</name>
<dbReference type="STRING" id="360411.AC812_12965"/>
<dbReference type="PATRIC" id="fig|360411.5.peg.653"/>
<evidence type="ECO:0000256" key="3">
    <source>
        <dbReference type="ARBA" id="ARBA00022722"/>
    </source>
</evidence>
<evidence type="ECO:0000256" key="5">
    <source>
        <dbReference type="ARBA" id="ARBA00022839"/>
    </source>
</evidence>
<evidence type="ECO:0000256" key="4">
    <source>
        <dbReference type="ARBA" id="ARBA00022801"/>
    </source>
</evidence>
<dbReference type="InterPro" id="IPR004610">
    <property type="entry name" value="RecJ"/>
</dbReference>
<evidence type="ECO:0000313" key="10">
    <source>
        <dbReference type="Proteomes" id="UP000050514"/>
    </source>
</evidence>
<reference evidence="9 10" key="1">
    <citation type="submission" date="2015-07" db="EMBL/GenBank/DDBJ databases">
        <title>Draft genome of Bellilinea caldifistulae DSM 17877.</title>
        <authorList>
            <person name="Hemp J."/>
            <person name="Ward L.M."/>
            <person name="Pace L.A."/>
            <person name="Fischer W.W."/>
        </authorList>
    </citation>
    <scope>NUCLEOTIDE SEQUENCE [LARGE SCALE GENOMIC DNA]</scope>
    <source>
        <strain evidence="9 10">GOMI-1</strain>
    </source>
</reference>
<feature type="domain" description="DHHA1" evidence="7">
    <location>
        <begin position="348"/>
        <end position="437"/>
    </location>
</feature>
<evidence type="ECO:0000313" key="9">
    <source>
        <dbReference type="EMBL" id="KPL74216.1"/>
    </source>
</evidence>
<dbReference type="GO" id="GO:0003676">
    <property type="term" value="F:nucleic acid binding"/>
    <property type="evidence" value="ECO:0007669"/>
    <property type="project" value="InterPro"/>
</dbReference>
<keyword evidence="10" id="KW-1185">Reference proteome</keyword>
<evidence type="ECO:0000256" key="1">
    <source>
        <dbReference type="ARBA" id="ARBA00005915"/>
    </source>
</evidence>
<dbReference type="AlphaFoldDB" id="A0A0P6X376"/>
<dbReference type="NCBIfam" id="TIGR00644">
    <property type="entry name" value="recJ"/>
    <property type="match status" value="1"/>
</dbReference>
<organism evidence="9 10">
    <name type="scientific">Bellilinea caldifistulae</name>
    <dbReference type="NCBI Taxonomy" id="360411"/>
    <lineage>
        <taxon>Bacteria</taxon>
        <taxon>Bacillati</taxon>
        <taxon>Chloroflexota</taxon>
        <taxon>Anaerolineae</taxon>
        <taxon>Anaerolineales</taxon>
        <taxon>Anaerolineaceae</taxon>
        <taxon>Bellilinea</taxon>
    </lineage>
</organism>
<dbReference type="Gene3D" id="3.90.1640.30">
    <property type="match status" value="1"/>
</dbReference>
<keyword evidence="3" id="KW-0540">Nuclease</keyword>
<keyword evidence="5" id="KW-0269">Exonuclease</keyword>
<dbReference type="GO" id="GO:0006310">
    <property type="term" value="P:DNA recombination"/>
    <property type="evidence" value="ECO:0007669"/>
    <property type="project" value="InterPro"/>
</dbReference>
<comment type="similarity">
    <text evidence="1">Belongs to the RecJ family.</text>
</comment>
<accession>A0A0P6X376</accession>
<dbReference type="OrthoDB" id="9809852at2"/>
<comment type="caution">
    <text evidence="9">The sequence shown here is derived from an EMBL/GenBank/DDBJ whole genome shotgun (WGS) entry which is preliminary data.</text>
</comment>
<evidence type="ECO:0000259" key="7">
    <source>
        <dbReference type="Pfam" id="PF02272"/>
    </source>
</evidence>
<dbReference type="SUPFAM" id="SSF64182">
    <property type="entry name" value="DHH phosphoesterases"/>
    <property type="match status" value="1"/>
</dbReference>
<keyword evidence="4" id="KW-0378">Hydrolase</keyword>
<dbReference type="InterPro" id="IPR003156">
    <property type="entry name" value="DHHA1_dom"/>
</dbReference>
<proteinExistence type="inferred from homology"/>
<evidence type="ECO:0000259" key="6">
    <source>
        <dbReference type="Pfam" id="PF01368"/>
    </source>
</evidence>
<dbReference type="InterPro" id="IPR041122">
    <property type="entry name" value="RecJ_OB"/>
</dbReference>
<dbReference type="InterPro" id="IPR001667">
    <property type="entry name" value="DDH_dom"/>
</dbReference>
<dbReference type="PANTHER" id="PTHR30255:SF2">
    <property type="entry name" value="SINGLE-STRANDED-DNA-SPECIFIC EXONUCLEASE RECJ"/>
    <property type="match status" value="1"/>
</dbReference>
<sequence>MQKVASKRWKLAEKIPPEIEQALSYYPAFFRQVLYNRGITSTEQAMAFLSPGEDFHDPMMLLNMAGVVERLLYAIDHHEPIAVYGDYDVDGVSATALLVETIQLLGGNVTAYIPNRFEEGYGLNIEALGHLREQGIRLVLTVDCGIRSLQEAEHARQIGLDLIISDHHHPLDEIPPANFVICPKQNGDEYPEKNLAGVGVAYKIAQALLRQRRKELPREGFGLDLVALGTVADVVPLTGENRLLVRAGLKELRRGGRTGLRSLAQAARLNLGALSTSDIGFGLAPRLNAAGRLESALASYQLLLERDIQQIGMLVQHLDDQNRERQKITTEMQKRAEELIQEEGFEEILFAFDESFNPGVVGLVAGKLTESYYRPAVVGHINGEYVRASCRSIPAFHITQALDACADLMVHHGGHALAAGFTIHRDRLAELKQRLAKIAFEQLGDLDLRPVLRADVEIPLGELHPEFLKYLYLLEPTGMDNPEVFFVSRNVRTSNARAIGADGKHLKFLVTDGWITYDAVAFRQGHWMEAGLPKEVDILYRFEMNTFNGRESLQLNVVDIKPAGGD</sequence>
<dbReference type="PANTHER" id="PTHR30255">
    <property type="entry name" value="SINGLE-STRANDED-DNA-SPECIFIC EXONUCLEASE RECJ"/>
    <property type="match status" value="1"/>
</dbReference>
<dbReference type="EMBL" id="LGHJ01000018">
    <property type="protein sequence ID" value="KPL74216.1"/>
    <property type="molecule type" value="Genomic_DNA"/>
</dbReference>
<dbReference type="Gene3D" id="2.40.50.460">
    <property type="match status" value="1"/>
</dbReference>
<gene>
    <name evidence="9" type="ORF">AC812_12965</name>
</gene>
<dbReference type="Pfam" id="PF01368">
    <property type="entry name" value="DHH"/>
    <property type="match status" value="1"/>
</dbReference>
<feature type="domain" description="RecJ OB" evidence="8">
    <location>
        <begin position="455"/>
        <end position="559"/>
    </location>
</feature>
<dbReference type="InterPro" id="IPR051673">
    <property type="entry name" value="SSDNA_exonuclease_RecJ"/>
</dbReference>
<dbReference type="GO" id="GO:0006281">
    <property type="term" value="P:DNA repair"/>
    <property type="evidence" value="ECO:0007669"/>
    <property type="project" value="InterPro"/>
</dbReference>
<evidence type="ECO:0000256" key="2">
    <source>
        <dbReference type="ARBA" id="ARBA00019841"/>
    </source>
</evidence>
<dbReference type="Proteomes" id="UP000050514">
    <property type="component" value="Unassembled WGS sequence"/>
</dbReference>
<feature type="domain" description="DDH" evidence="6">
    <location>
        <begin position="81"/>
        <end position="230"/>
    </location>
</feature>
<dbReference type="RefSeq" id="WP_061915470.1">
    <property type="nucleotide sequence ID" value="NZ_DF967971.1"/>
</dbReference>
<dbReference type="GO" id="GO:0008409">
    <property type="term" value="F:5'-3' exonuclease activity"/>
    <property type="evidence" value="ECO:0007669"/>
    <property type="project" value="InterPro"/>
</dbReference>